<sequence>MSFFKKHVWGKSMIAATTVLALGSASVVGAAKKSKGTWTVTPESVAAHGTWSSYGSGNVKKTNSNDASFNGDVVPNWTGYNVRLINSKASPRSSFTKLKKNKTTYAGENTGKKRYIYYADVRSKRIEPNKSRVKLHFSSDHK</sequence>
<name>A0ABM8BFJ9_9LACO</name>
<feature type="chain" id="PRO_5045507645" evidence="1">
    <location>
        <begin position="22"/>
        <end position="142"/>
    </location>
</feature>
<protein>
    <submittedName>
        <fullName evidence="2">Uncharacterized protein</fullName>
    </submittedName>
</protein>
<dbReference type="EMBL" id="AP026803">
    <property type="protein sequence ID" value="BDR60036.1"/>
    <property type="molecule type" value="Genomic_DNA"/>
</dbReference>
<proteinExistence type="predicted"/>
<organism evidence="2 3">
    <name type="scientific">Lactobacillus xylocopicola</name>
    <dbReference type="NCBI Taxonomy" id="2976676"/>
    <lineage>
        <taxon>Bacteria</taxon>
        <taxon>Bacillati</taxon>
        <taxon>Bacillota</taxon>
        <taxon>Bacilli</taxon>
        <taxon>Lactobacillales</taxon>
        <taxon>Lactobacillaceae</taxon>
        <taxon>Lactobacillus</taxon>
    </lineage>
</organism>
<keyword evidence="1" id="KW-0732">Signal</keyword>
<dbReference type="RefSeq" id="WP_317637755.1">
    <property type="nucleotide sequence ID" value="NZ_AP026803.1"/>
</dbReference>
<dbReference type="Proteomes" id="UP001321741">
    <property type="component" value="Chromosome"/>
</dbReference>
<gene>
    <name evidence="2" type="ORF">KIM322_02970</name>
</gene>
<reference evidence="2 3" key="1">
    <citation type="journal article" date="2023" name="Microbiol. Spectr.">
        <title>Symbiosis of Carpenter Bees with Uncharacterized Lactic Acid Bacteria Showing NAD Auxotrophy.</title>
        <authorList>
            <person name="Kawasaki S."/>
            <person name="Ozawa K."/>
            <person name="Mori T."/>
            <person name="Yamamoto A."/>
            <person name="Ito M."/>
            <person name="Ohkuma M."/>
            <person name="Sakamoto M."/>
            <person name="Matsutani M."/>
        </authorList>
    </citation>
    <scope>NUCLEOTIDE SEQUENCE [LARGE SCALE GENOMIC DNA]</scope>
    <source>
        <strain evidence="2 3">Kim32-2</strain>
    </source>
</reference>
<evidence type="ECO:0000313" key="2">
    <source>
        <dbReference type="EMBL" id="BDR60036.1"/>
    </source>
</evidence>
<evidence type="ECO:0000256" key="1">
    <source>
        <dbReference type="SAM" id="SignalP"/>
    </source>
</evidence>
<accession>A0ABM8BFJ9</accession>
<feature type="signal peptide" evidence="1">
    <location>
        <begin position="1"/>
        <end position="21"/>
    </location>
</feature>
<keyword evidence="3" id="KW-1185">Reference proteome</keyword>
<evidence type="ECO:0000313" key="3">
    <source>
        <dbReference type="Proteomes" id="UP001321741"/>
    </source>
</evidence>